<dbReference type="EMBL" id="UINC01180029">
    <property type="protein sequence ID" value="SVD89017.1"/>
    <property type="molecule type" value="Genomic_DNA"/>
</dbReference>
<dbReference type="SUPFAM" id="SSF50494">
    <property type="entry name" value="Trypsin-like serine proteases"/>
    <property type="match status" value="1"/>
</dbReference>
<dbReference type="Pfam" id="PF13365">
    <property type="entry name" value="Trypsin_2"/>
    <property type="match status" value="1"/>
</dbReference>
<dbReference type="GO" id="GO:0030313">
    <property type="term" value="C:cell envelope"/>
    <property type="evidence" value="ECO:0007669"/>
    <property type="project" value="UniProtKB-SubCell"/>
</dbReference>
<dbReference type="PANTHER" id="PTHR22939:SF130">
    <property type="entry name" value="PERIPLASMIC SERINE ENDOPROTEASE DEGP-LIKE-RELATED"/>
    <property type="match status" value="1"/>
</dbReference>
<dbReference type="AlphaFoldDB" id="A0A382Z0G4"/>
<evidence type="ECO:0000313" key="1">
    <source>
        <dbReference type="EMBL" id="SVD89017.1"/>
    </source>
</evidence>
<gene>
    <name evidence="1" type="ORF">METZ01_LOCUS441871</name>
</gene>
<proteinExistence type="predicted"/>
<dbReference type="GO" id="GO:0042597">
    <property type="term" value="C:periplasmic space"/>
    <property type="evidence" value="ECO:0007669"/>
    <property type="project" value="TreeGrafter"/>
</dbReference>
<evidence type="ECO:0008006" key="2">
    <source>
        <dbReference type="Google" id="ProtNLM"/>
    </source>
</evidence>
<dbReference type="GO" id="GO:0004252">
    <property type="term" value="F:serine-type endopeptidase activity"/>
    <property type="evidence" value="ECO:0007669"/>
    <property type="project" value="InterPro"/>
</dbReference>
<dbReference type="InterPro" id="IPR001940">
    <property type="entry name" value="Peptidase_S1C"/>
</dbReference>
<dbReference type="InterPro" id="IPR009003">
    <property type="entry name" value="Peptidase_S1_PA"/>
</dbReference>
<name>A0A382Z0G4_9ZZZZ</name>
<sequence>MAKYVATRTDAWSFPKGLDFSGFGFLTRMQQFWPVFWVVLFLQATPILAADSMPPDFADLSERLLPSVVNIATTQEVQIGPGQAVPQFPPGSPFEEFFKEFFEKRGEKPQERKSGPRPRSLGSGFVISSDGFIVTNNHVIAGAAEVVVTFADDITLKAEIVGKDPKTDLAVLKVDPEQPLIPVEWGDSDGVRVGNWVVAIGNPFGLGNTV</sequence>
<dbReference type="GO" id="GO:0006508">
    <property type="term" value="P:proteolysis"/>
    <property type="evidence" value="ECO:0007669"/>
    <property type="project" value="InterPro"/>
</dbReference>
<feature type="non-terminal residue" evidence="1">
    <location>
        <position position="210"/>
    </location>
</feature>
<accession>A0A382Z0G4</accession>
<protein>
    <recommendedName>
        <fullName evidence="2">Serine protease</fullName>
    </recommendedName>
</protein>
<organism evidence="1">
    <name type="scientific">marine metagenome</name>
    <dbReference type="NCBI Taxonomy" id="408172"/>
    <lineage>
        <taxon>unclassified sequences</taxon>
        <taxon>metagenomes</taxon>
        <taxon>ecological metagenomes</taxon>
    </lineage>
</organism>
<dbReference type="PANTHER" id="PTHR22939">
    <property type="entry name" value="SERINE PROTEASE FAMILY S1C HTRA-RELATED"/>
    <property type="match status" value="1"/>
</dbReference>
<dbReference type="Gene3D" id="2.40.10.120">
    <property type="match status" value="1"/>
</dbReference>
<dbReference type="PRINTS" id="PR00834">
    <property type="entry name" value="PROTEASES2C"/>
</dbReference>
<reference evidence="1" key="1">
    <citation type="submission" date="2018-05" db="EMBL/GenBank/DDBJ databases">
        <authorList>
            <person name="Lanie J.A."/>
            <person name="Ng W.-L."/>
            <person name="Kazmierczak K.M."/>
            <person name="Andrzejewski T.M."/>
            <person name="Davidsen T.M."/>
            <person name="Wayne K.J."/>
            <person name="Tettelin H."/>
            <person name="Glass J.I."/>
            <person name="Rusch D."/>
            <person name="Podicherti R."/>
            <person name="Tsui H.-C.T."/>
            <person name="Winkler M.E."/>
        </authorList>
    </citation>
    <scope>NUCLEOTIDE SEQUENCE</scope>
</reference>